<keyword evidence="4" id="KW-1185">Reference proteome</keyword>
<dbReference type="InterPro" id="IPR025558">
    <property type="entry name" value="DUF4283"/>
</dbReference>
<feature type="compositionally biased region" description="Basic and acidic residues" evidence="1">
    <location>
        <begin position="403"/>
        <end position="440"/>
    </location>
</feature>
<feature type="region of interest" description="Disordered" evidence="1">
    <location>
        <begin position="262"/>
        <end position="288"/>
    </location>
</feature>
<evidence type="ECO:0000313" key="4">
    <source>
        <dbReference type="Proteomes" id="UP000265520"/>
    </source>
</evidence>
<feature type="compositionally biased region" description="Polar residues" evidence="1">
    <location>
        <begin position="304"/>
        <end position="331"/>
    </location>
</feature>
<gene>
    <name evidence="3" type="ORF">A2U01_0007737</name>
</gene>
<feature type="region of interest" description="Disordered" evidence="1">
    <location>
        <begin position="402"/>
        <end position="452"/>
    </location>
</feature>
<reference evidence="3 4" key="1">
    <citation type="journal article" date="2018" name="Front. Plant Sci.">
        <title>Red Clover (Trifolium pratense) and Zigzag Clover (T. medium) - A Picture of Genomic Similarities and Differences.</title>
        <authorList>
            <person name="Dluhosova J."/>
            <person name="Istvanek J."/>
            <person name="Nedelnik J."/>
            <person name="Repkova J."/>
        </authorList>
    </citation>
    <scope>NUCLEOTIDE SEQUENCE [LARGE SCALE GENOMIC DNA]</scope>
    <source>
        <strain evidence="4">cv. 10/8</strain>
        <tissue evidence="3">Leaf</tissue>
    </source>
</reference>
<feature type="domain" description="DUF4283" evidence="2">
    <location>
        <begin position="73"/>
        <end position="153"/>
    </location>
</feature>
<dbReference type="PANTHER" id="PTHR31286">
    <property type="entry name" value="GLYCINE-RICH CELL WALL STRUCTURAL PROTEIN 1.8-LIKE"/>
    <property type="match status" value="1"/>
</dbReference>
<evidence type="ECO:0000259" key="2">
    <source>
        <dbReference type="Pfam" id="PF14111"/>
    </source>
</evidence>
<proteinExistence type="predicted"/>
<comment type="caution">
    <text evidence="3">The sequence shown here is derived from an EMBL/GenBank/DDBJ whole genome shotgun (WGS) entry which is preliminary data.</text>
</comment>
<dbReference type="InterPro" id="IPR040256">
    <property type="entry name" value="At4g02000-like"/>
</dbReference>
<feature type="region of interest" description="Disordered" evidence="1">
    <location>
        <begin position="304"/>
        <end position="376"/>
    </location>
</feature>
<dbReference type="EMBL" id="LXQA010011106">
    <property type="protein sequence ID" value="MCH86877.1"/>
    <property type="molecule type" value="Genomic_DNA"/>
</dbReference>
<accession>A0A392MHB1</accession>
<feature type="compositionally biased region" description="Polar residues" evidence="1">
    <location>
        <begin position="273"/>
        <end position="288"/>
    </location>
</feature>
<organism evidence="3 4">
    <name type="scientific">Trifolium medium</name>
    <dbReference type="NCBI Taxonomy" id="97028"/>
    <lineage>
        <taxon>Eukaryota</taxon>
        <taxon>Viridiplantae</taxon>
        <taxon>Streptophyta</taxon>
        <taxon>Embryophyta</taxon>
        <taxon>Tracheophyta</taxon>
        <taxon>Spermatophyta</taxon>
        <taxon>Magnoliopsida</taxon>
        <taxon>eudicotyledons</taxon>
        <taxon>Gunneridae</taxon>
        <taxon>Pentapetalae</taxon>
        <taxon>rosids</taxon>
        <taxon>fabids</taxon>
        <taxon>Fabales</taxon>
        <taxon>Fabaceae</taxon>
        <taxon>Papilionoideae</taxon>
        <taxon>50 kb inversion clade</taxon>
        <taxon>NPAAA clade</taxon>
        <taxon>Hologalegina</taxon>
        <taxon>IRL clade</taxon>
        <taxon>Trifolieae</taxon>
        <taxon>Trifolium</taxon>
    </lineage>
</organism>
<evidence type="ECO:0000256" key="1">
    <source>
        <dbReference type="SAM" id="MobiDB-lite"/>
    </source>
</evidence>
<name>A0A392MHB1_9FABA</name>
<evidence type="ECO:0000313" key="3">
    <source>
        <dbReference type="EMBL" id="MCH86877.1"/>
    </source>
</evidence>
<protein>
    <recommendedName>
        <fullName evidence="2">DUF4283 domain-containing protein</fullName>
    </recommendedName>
</protein>
<dbReference type="Pfam" id="PF14111">
    <property type="entry name" value="DUF4283"/>
    <property type="match status" value="1"/>
</dbReference>
<dbReference type="PANTHER" id="PTHR31286:SF99">
    <property type="entry name" value="DUF4283 DOMAIN-CONTAINING PROTEIN"/>
    <property type="match status" value="1"/>
</dbReference>
<dbReference type="Proteomes" id="UP000265520">
    <property type="component" value="Unassembled WGS sequence"/>
</dbReference>
<dbReference type="AlphaFoldDB" id="A0A392MHB1"/>
<feature type="compositionally biased region" description="Basic and acidic residues" evidence="1">
    <location>
        <begin position="366"/>
        <end position="376"/>
    </location>
</feature>
<sequence>MPCSKSYKESVAGVMDIVDEEEVRRRKPRQGEEVLLDEDLMVEGQIEEQRIGDIECPKFSFSLKEEQRIQRPWKQGVIVQLLGRKIGYKALENRLKQLWVRRGVIQIVDLSHDFYLVTFTSLEDQCRALTEGPWMIYDHYLVVRAWSSNFDPSTATVTKTAVWVRFSGLPIEYYDSGILHFIGNRIGTTVKVDKNTLLQERGKYARLCVEVDLSKPLLAMFELKGRHYKVEYEGLHLLCLKCGRYDHLSEIVDGPWTVVHKPRRARKGKEGSSPAQTADAQNQPENTTAAVGKTGSRFAVLTAENAQESTLAENSETVTNVDMGKSMQSLPHNDMREKNIHKSTNERNKGQANSNKIKKINATRASFKEKVGSTHGKKNDTLADLKVSNALDACISNHYKPMNKNEKLPTKSNVDHQGDPGLKESKFFHGPMFDDRRPVLEDTLPLHPKNNG</sequence>
<feature type="compositionally biased region" description="Basic and acidic residues" evidence="1">
    <location>
        <begin position="333"/>
        <end position="349"/>
    </location>
</feature>
<feature type="non-terminal residue" evidence="3">
    <location>
        <position position="452"/>
    </location>
</feature>